<keyword evidence="2" id="KW-1185">Reference proteome</keyword>
<protein>
    <submittedName>
        <fullName evidence="1">Uncharacterized protein</fullName>
    </submittedName>
</protein>
<evidence type="ECO:0000313" key="2">
    <source>
        <dbReference type="Proteomes" id="UP000451471"/>
    </source>
</evidence>
<reference evidence="1 2" key="1">
    <citation type="submission" date="2019-12" db="EMBL/GenBank/DDBJ databases">
        <title>Halocatena pleomorpha gen. nov. sp. nov., an extremely halophilic archaeon of family Halobacteriaceae isolated from saltpan soil.</title>
        <authorList>
            <person name="Pal Y."/>
            <person name="Verma A."/>
            <person name="Krishnamurthi S."/>
            <person name="Kumar P."/>
        </authorList>
    </citation>
    <scope>NUCLEOTIDE SEQUENCE [LARGE SCALE GENOMIC DNA]</scope>
    <source>
        <strain evidence="1 2">JCM 16495</strain>
    </source>
</reference>
<dbReference type="AlphaFoldDB" id="A0A6B0GK00"/>
<dbReference type="RefSeq" id="WP_158203876.1">
    <property type="nucleotide sequence ID" value="NZ_WSZK01000015.1"/>
</dbReference>
<name>A0A6B0GK00_9EURY</name>
<evidence type="ECO:0000313" key="1">
    <source>
        <dbReference type="EMBL" id="MWG34157.1"/>
    </source>
</evidence>
<dbReference type="EMBL" id="WSZK01000015">
    <property type="protein sequence ID" value="MWG34157.1"/>
    <property type="molecule type" value="Genomic_DNA"/>
</dbReference>
<organism evidence="1 2">
    <name type="scientific">Halomarina oriensis</name>
    <dbReference type="NCBI Taxonomy" id="671145"/>
    <lineage>
        <taxon>Archaea</taxon>
        <taxon>Methanobacteriati</taxon>
        <taxon>Methanobacteriota</taxon>
        <taxon>Stenosarchaea group</taxon>
        <taxon>Halobacteria</taxon>
        <taxon>Halobacteriales</taxon>
        <taxon>Natronomonadaceae</taxon>
        <taxon>Halomarina</taxon>
    </lineage>
</organism>
<sequence>MGSRQFQQTIRTDTDVSVNVNRATINEAVGVEEDGSAYPYSVDPSGDIREIVVTDCGDVVMHCVGTGGTEWDVPLNGGTGSFDQWELERIEFRDPSGTGAALSAVVSHE</sequence>
<proteinExistence type="predicted"/>
<gene>
    <name evidence="1" type="ORF">GQS65_06565</name>
</gene>
<comment type="caution">
    <text evidence="1">The sequence shown here is derived from an EMBL/GenBank/DDBJ whole genome shotgun (WGS) entry which is preliminary data.</text>
</comment>
<dbReference type="OrthoDB" id="287565at2157"/>
<accession>A0A6B0GK00</accession>
<dbReference type="Proteomes" id="UP000451471">
    <property type="component" value="Unassembled WGS sequence"/>
</dbReference>